<proteinExistence type="predicted"/>
<accession>C3Z9Q9</accession>
<sequence length="163" mass="17758">MAEQHHINMKVEELGSKTMRKSLAILLIVALTVAMMSDGAESWGSGRRRRRRKSLHEYAGAADRQERAVPAGDGTGSYFGFVHGAFFEGERVADAIATCVGGGPCEKEYQPPRRGCTCPAADNFDNQATVDDGSCLYPTSGGDRFMPFSTFAYLLVWAAYVHV</sequence>
<organism>
    <name type="scientific">Branchiostoma floridae</name>
    <name type="common">Florida lancelet</name>
    <name type="synonym">Amphioxus</name>
    <dbReference type="NCBI Taxonomy" id="7739"/>
    <lineage>
        <taxon>Eukaryota</taxon>
        <taxon>Metazoa</taxon>
        <taxon>Chordata</taxon>
        <taxon>Cephalochordata</taxon>
        <taxon>Leptocardii</taxon>
        <taxon>Amphioxiformes</taxon>
        <taxon>Branchiostomatidae</taxon>
        <taxon>Branchiostoma</taxon>
    </lineage>
</organism>
<dbReference type="AlphaFoldDB" id="C3Z9Q9"/>
<protein>
    <submittedName>
        <fullName evidence="1">Uncharacterized protein</fullName>
    </submittedName>
</protein>
<evidence type="ECO:0000313" key="1">
    <source>
        <dbReference type="EMBL" id="EEN50755.1"/>
    </source>
</evidence>
<dbReference type="InParanoid" id="C3Z9Q9"/>
<name>C3Z9Q9_BRAFL</name>
<reference evidence="1" key="1">
    <citation type="journal article" date="2008" name="Nature">
        <title>The amphioxus genome and the evolution of the chordate karyotype.</title>
        <authorList>
            <consortium name="US DOE Joint Genome Institute (JGI-PGF)"/>
            <person name="Putnam N.H."/>
            <person name="Butts T."/>
            <person name="Ferrier D.E.K."/>
            <person name="Furlong R.F."/>
            <person name="Hellsten U."/>
            <person name="Kawashima T."/>
            <person name="Robinson-Rechavi M."/>
            <person name="Shoguchi E."/>
            <person name="Terry A."/>
            <person name="Yu J.-K."/>
            <person name="Benito-Gutierrez E.L."/>
            <person name="Dubchak I."/>
            <person name="Garcia-Fernandez J."/>
            <person name="Gibson-Brown J.J."/>
            <person name="Grigoriev I.V."/>
            <person name="Horton A.C."/>
            <person name="de Jong P.J."/>
            <person name="Jurka J."/>
            <person name="Kapitonov V.V."/>
            <person name="Kohara Y."/>
            <person name="Kuroki Y."/>
            <person name="Lindquist E."/>
            <person name="Lucas S."/>
            <person name="Osoegawa K."/>
            <person name="Pennacchio L.A."/>
            <person name="Salamov A.A."/>
            <person name="Satou Y."/>
            <person name="Sauka-Spengler T."/>
            <person name="Schmutz J."/>
            <person name="Shin-I T."/>
            <person name="Toyoda A."/>
            <person name="Bronner-Fraser M."/>
            <person name="Fujiyama A."/>
            <person name="Holland L.Z."/>
            <person name="Holland P.W.H."/>
            <person name="Satoh N."/>
            <person name="Rokhsar D.S."/>
        </authorList>
    </citation>
    <scope>NUCLEOTIDE SEQUENCE [LARGE SCALE GENOMIC DNA]</scope>
    <source>
        <strain evidence="1">S238N-H82</strain>
        <tissue evidence="1">Testes</tissue>
    </source>
</reference>
<dbReference type="EMBL" id="GG666600">
    <property type="protein sequence ID" value="EEN50755.1"/>
    <property type="molecule type" value="Genomic_DNA"/>
</dbReference>
<gene>
    <name evidence="1" type="ORF">BRAFLDRAFT_122802</name>
</gene>